<comment type="caution">
    <text evidence="1">The sequence shown here is derived from an EMBL/GenBank/DDBJ whole genome shotgun (WGS) entry which is preliminary data.</text>
</comment>
<keyword evidence="2" id="KW-1185">Reference proteome</keyword>
<gene>
    <name evidence="1" type="ORF">BLX24_22645</name>
</gene>
<name>A0A1S2VFV1_9BACT</name>
<protein>
    <recommendedName>
        <fullName evidence="3">Phage portal protein</fullName>
    </recommendedName>
</protein>
<reference evidence="1 2" key="1">
    <citation type="submission" date="2016-10" db="EMBL/GenBank/DDBJ databases">
        <title>Arsenicibacter rosenii gen. nov., sp. nov., an efficient arsenic-methylating bacterium isolated from an arsenic-contaminated paddy soil.</title>
        <authorList>
            <person name="Huang K."/>
        </authorList>
    </citation>
    <scope>NUCLEOTIDE SEQUENCE [LARGE SCALE GENOMIC DNA]</scope>
    <source>
        <strain evidence="1 2">SM-1</strain>
    </source>
</reference>
<sequence length="474" mass="53835">MSKKNAAVTADHSPVFFSNGGDYDVAIMVSTGAMFSFETERMAMARAGGSTAPAAGAKPSAAKPDTNLLTSQFGDIMNWGDDNALPQRIIELYNRDPIIPATLGKLMTMLVGRGIMAVQETIDDNGKDKDIRVNDLQINRFLRSIQTKQYLREMSGDLSWFFNGFPEMILSRDRSEIVQIHPLNAEECRYGKMTDAGDLPYVYLSSEWEKGYTREPKQLSAIDPYRIDRVDWLRDSSLYKCVYPLKFPTPGKRVYALPHHYAIVESGWLDVHLAIPTFKKFLLKNQISIKYHWKIDFEYWKVRYGEIWDKADAKKRMQIQRDWITEQTRALANMEKSGVSIVTPMAYDPRDQKAQQRELIKIEEIKDSSKEGKYIEDNLEAAANIFYALGLDPVISGFAGGDKMGSRSGGSDKREGYLIALQMLNFFRDLLLEPIQFVAEYNGWTDRHPDLAFRFKDTILTTLDTGAGSAKKLS</sequence>
<dbReference type="EMBL" id="MORL01000018">
    <property type="protein sequence ID" value="OIN56778.1"/>
    <property type="molecule type" value="Genomic_DNA"/>
</dbReference>
<dbReference type="OrthoDB" id="671786at2"/>
<dbReference type="RefSeq" id="WP_071505504.1">
    <property type="nucleotide sequence ID" value="NZ_MORL01000018.1"/>
</dbReference>
<dbReference type="AlphaFoldDB" id="A0A1S2VFV1"/>
<evidence type="ECO:0008006" key="3">
    <source>
        <dbReference type="Google" id="ProtNLM"/>
    </source>
</evidence>
<accession>A0A1S2VFV1</accession>
<proteinExistence type="predicted"/>
<organism evidence="1 2">
    <name type="scientific">Arsenicibacter rosenii</name>
    <dbReference type="NCBI Taxonomy" id="1750698"/>
    <lineage>
        <taxon>Bacteria</taxon>
        <taxon>Pseudomonadati</taxon>
        <taxon>Bacteroidota</taxon>
        <taxon>Cytophagia</taxon>
        <taxon>Cytophagales</taxon>
        <taxon>Spirosomataceae</taxon>
        <taxon>Arsenicibacter</taxon>
    </lineage>
</organism>
<evidence type="ECO:0000313" key="2">
    <source>
        <dbReference type="Proteomes" id="UP000181790"/>
    </source>
</evidence>
<evidence type="ECO:0000313" key="1">
    <source>
        <dbReference type="EMBL" id="OIN56778.1"/>
    </source>
</evidence>
<dbReference type="Proteomes" id="UP000181790">
    <property type="component" value="Unassembled WGS sequence"/>
</dbReference>